<evidence type="ECO:0000259" key="6">
    <source>
        <dbReference type="PROSITE" id="PS51898"/>
    </source>
</evidence>
<organism evidence="7 8">
    <name type="scientific">Novosphingobium sediminicola</name>
    <dbReference type="NCBI Taxonomy" id="563162"/>
    <lineage>
        <taxon>Bacteria</taxon>
        <taxon>Pseudomonadati</taxon>
        <taxon>Pseudomonadota</taxon>
        <taxon>Alphaproteobacteria</taxon>
        <taxon>Sphingomonadales</taxon>
        <taxon>Sphingomonadaceae</taxon>
        <taxon>Novosphingobium</taxon>
    </lineage>
</organism>
<evidence type="ECO:0000313" key="8">
    <source>
        <dbReference type="Proteomes" id="UP000548867"/>
    </source>
</evidence>
<dbReference type="GO" id="GO:0015074">
    <property type="term" value="P:DNA integration"/>
    <property type="evidence" value="ECO:0007669"/>
    <property type="project" value="UniProtKB-KW"/>
</dbReference>
<keyword evidence="2" id="KW-0229">DNA integration</keyword>
<dbReference type="PANTHER" id="PTHR30629:SF2">
    <property type="entry name" value="PROPHAGE INTEGRASE INTS-RELATED"/>
    <property type="match status" value="1"/>
</dbReference>
<comment type="similarity">
    <text evidence="1">Belongs to the 'phage' integrase family.</text>
</comment>
<dbReference type="Proteomes" id="UP000548867">
    <property type="component" value="Unassembled WGS sequence"/>
</dbReference>
<dbReference type="InterPro" id="IPR002104">
    <property type="entry name" value="Integrase_catalytic"/>
</dbReference>
<dbReference type="InterPro" id="IPR038488">
    <property type="entry name" value="Integrase_DNA-bd_sf"/>
</dbReference>
<dbReference type="PROSITE" id="PS51898">
    <property type="entry name" value="TYR_RECOMBINASE"/>
    <property type="match status" value="1"/>
</dbReference>
<dbReference type="SUPFAM" id="SSF56349">
    <property type="entry name" value="DNA breaking-rejoining enzymes"/>
    <property type="match status" value="1"/>
</dbReference>
<proteinExistence type="inferred from homology"/>
<comment type="caution">
    <text evidence="7">The sequence shown here is derived from an EMBL/GenBank/DDBJ whole genome shotgun (WGS) entry which is preliminary data.</text>
</comment>
<evidence type="ECO:0000256" key="1">
    <source>
        <dbReference type="ARBA" id="ARBA00008857"/>
    </source>
</evidence>
<feature type="region of interest" description="Disordered" evidence="5">
    <location>
        <begin position="430"/>
        <end position="466"/>
    </location>
</feature>
<reference evidence="7 8" key="1">
    <citation type="submission" date="2020-08" db="EMBL/GenBank/DDBJ databases">
        <title>Genomic Encyclopedia of Type Strains, Phase IV (KMG-IV): sequencing the most valuable type-strain genomes for metagenomic binning, comparative biology and taxonomic classification.</title>
        <authorList>
            <person name="Goeker M."/>
        </authorList>
    </citation>
    <scope>NUCLEOTIDE SEQUENCE [LARGE SCALE GENOMIC DNA]</scope>
    <source>
        <strain evidence="7 8">DSM 27057</strain>
    </source>
</reference>
<dbReference type="InterPro" id="IPR025166">
    <property type="entry name" value="Integrase_DNA_bind_dom"/>
</dbReference>
<protein>
    <submittedName>
        <fullName evidence="7">Integrase</fullName>
    </submittedName>
</protein>
<dbReference type="Pfam" id="PF13356">
    <property type="entry name" value="Arm-DNA-bind_3"/>
    <property type="match status" value="1"/>
</dbReference>
<evidence type="ECO:0000256" key="3">
    <source>
        <dbReference type="ARBA" id="ARBA00023125"/>
    </source>
</evidence>
<name>A0A7W6G6Y0_9SPHN</name>
<dbReference type="GO" id="GO:0006310">
    <property type="term" value="P:DNA recombination"/>
    <property type="evidence" value="ECO:0007669"/>
    <property type="project" value="UniProtKB-KW"/>
</dbReference>
<keyword evidence="4" id="KW-0233">DNA recombination</keyword>
<dbReference type="AlphaFoldDB" id="A0A7W6G6Y0"/>
<evidence type="ECO:0000313" key="7">
    <source>
        <dbReference type="EMBL" id="MBB3955781.1"/>
    </source>
</evidence>
<evidence type="ECO:0000256" key="4">
    <source>
        <dbReference type="ARBA" id="ARBA00023172"/>
    </source>
</evidence>
<dbReference type="InterPro" id="IPR010998">
    <property type="entry name" value="Integrase_recombinase_N"/>
</dbReference>
<dbReference type="InterPro" id="IPR013762">
    <property type="entry name" value="Integrase-like_cat_sf"/>
</dbReference>
<feature type="domain" description="Tyr recombinase" evidence="6">
    <location>
        <begin position="212"/>
        <end position="387"/>
    </location>
</feature>
<evidence type="ECO:0000256" key="5">
    <source>
        <dbReference type="SAM" id="MobiDB-lite"/>
    </source>
</evidence>
<dbReference type="Gene3D" id="3.30.160.390">
    <property type="entry name" value="Integrase, DNA-binding domain"/>
    <property type="match status" value="1"/>
</dbReference>
<dbReference type="Gene3D" id="1.10.443.10">
    <property type="entry name" value="Intergrase catalytic core"/>
    <property type="match status" value="1"/>
</dbReference>
<dbReference type="InterPro" id="IPR011010">
    <property type="entry name" value="DNA_brk_join_enz"/>
</dbReference>
<dbReference type="PANTHER" id="PTHR30629">
    <property type="entry name" value="PROPHAGE INTEGRASE"/>
    <property type="match status" value="1"/>
</dbReference>
<dbReference type="InterPro" id="IPR050808">
    <property type="entry name" value="Phage_Integrase"/>
</dbReference>
<dbReference type="RefSeq" id="WP_183626387.1">
    <property type="nucleotide sequence ID" value="NZ_JACIDX010000010.1"/>
</dbReference>
<dbReference type="Pfam" id="PF00589">
    <property type="entry name" value="Phage_integrase"/>
    <property type="match status" value="1"/>
</dbReference>
<sequence>MAKKITFSPAMIDALCEGSLADPLTPGLAIEVLKSGKKRWRYRRQVARQKVVATIFGGLFPAQSMAEAREWARELNSQTEAGIDPRAVQRAEKVRNEMTVAKAHGLYMIAVHEGRSSRAKRINKPRTIKDKMDVYNHDIGPALGNRNIYEVTERDLIKLVEAKGKTAKVRANRLAAELKVIFGWAASLRGLEVGLETDPSKRLGDLRFPEKARTRKLSHLELEWFLQALAEEERDFQRGMLLCLLSAARISEMARARSDEIVNGVWVIPSARAKNSFEHKIALGPWGRSLMQTNHEWIFPALTIDGPRNNSVWYKCRDRVLARMEKLAGHPIERFTPHDFRRTARSNTKRLKVDFETAEAMLNHVKKGMERTYDLYEMEDEKRNWFLKWEEEVASIAKRVGVAAALGAPGAQTSIGYSFTVRITKGAGGRPSYNFDTAKSRSGEKSSQTNARITFPQMPEKGHRPD</sequence>
<dbReference type="Gene3D" id="1.10.150.130">
    <property type="match status" value="1"/>
</dbReference>
<keyword evidence="8" id="KW-1185">Reference proteome</keyword>
<dbReference type="GO" id="GO:0003677">
    <property type="term" value="F:DNA binding"/>
    <property type="evidence" value="ECO:0007669"/>
    <property type="project" value="UniProtKB-KW"/>
</dbReference>
<keyword evidence="3" id="KW-0238">DNA-binding</keyword>
<dbReference type="EMBL" id="JACIDX010000010">
    <property type="protein sequence ID" value="MBB3955781.1"/>
    <property type="molecule type" value="Genomic_DNA"/>
</dbReference>
<gene>
    <name evidence="7" type="ORF">GGR38_002737</name>
</gene>
<accession>A0A7W6G6Y0</accession>
<evidence type="ECO:0000256" key="2">
    <source>
        <dbReference type="ARBA" id="ARBA00022908"/>
    </source>
</evidence>